<dbReference type="InterPro" id="IPR036291">
    <property type="entry name" value="NAD(P)-bd_dom_sf"/>
</dbReference>
<feature type="transmembrane region" description="Helical" evidence="9">
    <location>
        <begin position="78"/>
        <end position="101"/>
    </location>
</feature>
<proteinExistence type="predicted"/>
<feature type="transmembrane region" description="Helical" evidence="9">
    <location>
        <begin position="203"/>
        <end position="224"/>
    </location>
</feature>
<keyword evidence="5 9" id="KW-0812">Transmembrane</keyword>
<keyword evidence="6 9" id="KW-1133">Transmembrane helix</keyword>
<evidence type="ECO:0000259" key="10">
    <source>
        <dbReference type="Pfam" id="PF00999"/>
    </source>
</evidence>
<keyword evidence="4" id="KW-1003">Cell membrane</keyword>
<evidence type="ECO:0000256" key="4">
    <source>
        <dbReference type="ARBA" id="ARBA00022475"/>
    </source>
</evidence>
<feature type="transmembrane region" description="Helical" evidence="9">
    <location>
        <begin position="47"/>
        <end position="66"/>
    </location>
</feature>
<evidence type="ECO:0000256" key="3">
    <source>
        <dbReference type="ARBA" id="ARBA00022449"/>
    </source>
</evidence>
<feature type="domain" description="Cation/H+ exchanger transmembrane" evidence="10">
    <location>
        <begin position="38"/>
        <end position="408"/>
    </location>
</feature>
<dbReference type="Proteomes" id="UP000490980">
    <property type="component" value="Unassembled WGS sequence"/>
</dbReference>
<keyword evidence="2" id="KW-0813">Transport</keyword>
<dbReference type="InterPro" id="IPR006153">
    <property type="entry name" value="Cation/H_exchanger_TM"/>
</dbReference>
<evidence type="ECO:0000313" key="12">
    <source>
        <dbReference type="Proteomes" id="UP000490980"/>
    </source>
</evidence>
<sequence>MIPVGDRLPELVVFLLGTRICTSMELAMLLTLMLGIGFLCQWLAWRVRLPAILFLLLAGIVAGPVTGLLHPDQLLGDLLFPIVSLAVAVILFEGSLTLRFGELKGIGHAVRGLVSYGAIAALLMLAAAAHWIGGLSWELSLLFGALTCVTGPTVIAPMLRTVRPNARISNILRWEGIVIDPIGALFAVLVYEAIVSHRQGHSIQVFLGTVACGVIVGGVAAFVLGRLLRRQIIPEYLQNFGTLAAVLAAFSVSNHFEHESGLLAVTIMGIALGNMRDVHIDDIMDFKEHLTTLLVSTLFILLAARLDWPLPNGALFAGIAIFVVAQLFIRPLSVLISSVGSTLAWKERALIAWIAPRGIVAASVSALFAIRLEKIGLEGADKMVPLVFLMIIGTVVFQSATARPLARWLKVADPEPRGVLIYGSDNVALEIAQALAANEGLRVVVADDDWNGIRAARMAGLSTFFGNPASQAADRNLDLAGIGHLFAMSTHRELNSLVSVHYREEFGRDKVYRLRNLSPEESHGRASLAGSLLATALFADDMTHARFADLLKEGWRIKSTRLSETFDWPHFIEQYGSRTVLLFGMEEKGALRIASGHRELEPRPGWTVIALVPPEQRVIP</sequence>
<reference evidence="11 12" key="1">
    <citation type="submission" date="2020-03" db="EMBL/GenBank/DDBJ databases">
        <authorList>
            <person name="Lai Q."/>
        </authorList>
    </citation>
    <scope>NUCLEOTIDE SEQUENCE [LARGE SCALE GENOMIC DNA]</scope>
    <source>
        <strain evidence="11 12">CCUG 25036</strain>
    </source>
</reference>
<dbReference type="InterPro" id="IPR038770">
    <property type="entry name" value="Na+/solute_symporter_sf"/>
</dbReference>
<accession>A0A7X5U7A7</accession>
<dbReference type="Pfam" id="PF00999">
    <property type="entry name" value="Na_H_Exchanger"/>
    <property type="match status" value="1"/>
</dbReference>
<feature type="transmembrane region" description="Helical" evidence="9">
    <location>
        <begin position="314"/>
        <end position="337"/>
    </location>
</feature>
<dbReference type="Gene3D" id="1.20.1530.20">
    <property type="match status" value="1"/>
</dbReference>
<dbReference type="GO" id="GO:1902600">
    <property type="term" value="P:proton transmembrane transport"/>
    <property type="evidence" value="ECO:0007669"/>
    <property type="project" value="InterPro"/>
</dbReference>
<name>A0A7X5U7A7_9GAMM</name>
<feature type="transmembrane region" description="Helical" evidence="9">
    <location>
        <begin position="171"/>
        <end position="191"/>
    </location>
</feature>
<evidence type="ECO:0000256" key="6">
    <source>
        <dbReference type="ARBA" id="ARBA00022989"/>
    </source>
</evidence>
<keyword evidence="3" id="KW-0050">Antiport</keyword>
<feature type="transmembrane region" description="Helical" evidence="9">
    <location>
        <begin position="382"/>
        <end position="400"/>
    </location>
</feature>
<protein>
    <submittedName>
        <fullName evidence="11">Sodium:proton antiporter</fullName>
    </submittedName>
</protein>
<evidence type="ECO:0000256" key="2">
    <source>
        <dbReference type="ARBA" id="ARBA00022448"/>
    </source>
</evidence>
<dbReference type="PANTHER" id="PTHR32507">
    <property type="entry name" value="NA(+)/H(+) ANTIPORTER 1"/>
    <property type="match status" value="1"/>
</dbReference>
<comment type="caution">
    <text evidence="11">The sequence shown here is derived from an EMBL/GenBank/DDBJ whole genome shotgun (WGS) entry which is preliminary data.</text>
</comment>
<evidence type="ECO:0000256" key="1">
    <source>
        <dbReference type="ARBA" id="ARBA00004651"/>
    </source>
</evidence>
<gene>
    <name evidence="11" type="ORF">HBF25_02395</name>
</gene>
<dbReference type="SUPFAM" id="SSF51735">
    <property type="entry name" value="NAD(P)-binding Rossmann-fold domains"/>
    <property type="match status" value="1"/>
</dbReference>
<organism evidence="11 12">
    <name type="scientific">Luteibacter anthropi</name>
    <dbReference type="NCBI Taxonomy" id="564369"/>
    <lineage>
        <taxon>Bacteria</taxon>
        <taxon>Pseudomonadati</taxon>
        <taxon>Pseudomonadota</taxon>
        <taxon>Gammaproteobacteria</taxon>
        <taxon>Lysobacterales</taxon>
        <taxon>Rhodanobacteraceae</taxon>
        <taxon>Luteibacter</taxon>
    </lineage>
</organism>
<feature type="transmembrane region" description="Helical" evidence="9">
    <location>
        <begin position="139"/>
        <end position="159"/>
    </location>
</feature>
<evidence type="ECO:0000256" key="5">
    <source>
        <dbReference type="ARBA" id="ARBA00022692"/>
    </source>
</evidence>
<keyword evidence="7" id="KW-0406">Ion transport</keyword>
<dbReference type="EMBL" id="JAARLZ010000001">
    <property type="protein sequence ID" value="NII05233.1"/>
    <property type="molecule type" value="Genomic_DNA"/>
</dbReference>
<dbReference type="GO" id="GO:0005886">
    <property type="term" value="C:plasma membrane"/>
    <property type="evidence" value="ECO:0007669"/>
    <property type="project" value="UniProtKB-SubCell"/>
</dbReference>
<dbReference type="Gene3D" id="3.40.50.720">
    <property type="entry name" value="NAD(P)-binding Rossmann-like Domain"/>
    <property type="match status" value="1"/>
</dbReference>
<dbReference type="PANTHER" id="PTHR32507:SF0">
    <property type="entry name" value="NA(+)_H(+) ANTIPORTER 2-RELATED"/>
    <property type="match status" value="1"/>
</dbReference>
<evidence type="ECO:0000313" key="11">
    <source>
        <dbReference type="EMBL" id="NII05233.1"/>
    </source>
</evidence>
<dbReference type="GO" id="GO:0015297">
    <property type="term" value="F:antiporter activity"/>
    <property type="evidence" value="ECO:0007669"/>
    <property type="project" value="UniProtKB-KW"/>
</dbReference>
<evidence type="ECO:0000256" key="8">
    <source>
        <dbReference type="ARBA" id="ARBA00023136"/>
    </source>
</evidence>
<keyword evidence="12" id="KW-1185">Reference proteome</keyword>
<keyword evidence="8 9" id="KW-0472">Membrane</keyword>
<comment type="subcellular location">
    <subcellularLocation>
        <location evidence="1">Cell membrane</location>
        <topology evidence="1">Multi-pass membrane protein</topology>
    </subcellularLocation>
</comment>
<evidence type="ECO:0000256" key="9">
    <source>
        <dbReference type="SAM" id="Phobius"/>
    </source>
</evidence>
<feature type="transmembrane region" description="Helical" evidence="9">
    <location>
        <begin position="12"/>
        <end position="40"/>
    </location>
</feature>
<evidence type="ECO:0000256" key="7">
    <source>
        <dbReference type="ARBA" id="ARBA00023065"/>
    </source>
</evidence>
<dbReference type="AlphaFoldDB" id="A0A7X5U7A7"/>
<feature type="transmembrane region" description="Helical" evidence="9">
    <location>
        <begin position="349"/>
        <end position="370"/>
    </location>
</feature>
<feature type="transmembrane region" description="Helical" evidence="9">
    <location>
        <begin position="113"/>
        <end position="133"/>
    </location>
</feature>